<evidence type="ECO:0000256" key="2">
    <source>
        <dbReference type="SAM" id="Phobius"/>
    </source>
</evidence>
<dbReference type="EMBL" id="RBAK01000005">
    <property type="protein sequence ID" value="RKN46241.1"/>
    <property type="molecule type" value="Genomic_DNA"/>
</dbReference>
<feature type="transmembrane region" description="Helical" evidence="2">
    <location>
        <begin position="37"/>
        <end position="59"/>
    </location>
</feature>
<dbReference type="Proteomes" id="UP000281726">
    <property type="component" value="Unassembled WGS sequence"/>
</dbReference>
<dbReference type="RefSeq" id="WP_120729024.1">
    <property type="nucleotide sequence ID" value="NZ_RBAK01000005.1"/>
</dbReference>
<feature type="region of interest" description="Disordered" evidence="1">
    <location>
        <begin position="60"/>
        <end position="126"/>
    </location>
</feature>
<evidence type="ECO:0000313" key="4">
    <source>
        <dbReference type="Proteomes" id="UP000281726"/>
    </source>
</evidence>
<sequence>MPDPLFFDLCRDTARLTWAPTEQVRERGRQRLRRTRVAAGVAGAVAVAVIATGAVAVAGRPDAAPPIPPATGEPTPTGTPEATPSRSGDPTPSARSSRTPSRRPTTPSTTPGQRRPPASGTAAESVPASAMLQLADLPDGFEAMEPEFEGDGSLWFLTTVFDCDSRPAVWREVSSRRVTYGSPTEVVSQRVTRHAGDGARTKMADARRLADECTSARPGDSIRVLADGLGGDEGLLMGATVDGREQRWILVRQGDLVAENPVRSLGVQITEAEARKTAQKVAARLCNGTDDC</sequence>
<organism evidence="3 4">
    <name type="scientific">Micromonospora endolithica</name>
    <dbReference type="NCBI Taxonomy" id="230091"/>
    <lineage>
        <taxon>Bacteria</taxon>
        <taxon>Bacillati</taxon>
        <taxon>Actinomycetota</taxon>
        <taxon>Actinomycetes</taxon>
        <taxon>Micromonosporales</taxon>
        <taxon>Micromonosporaceae</taxon>
        <taxon>Micromonospora</taxon>
    </lineage>
</organism>
<evidence type="ECO:0000313" key="3">
    <source>
        <dbReference type="EMBL" id="RKN46241.1"/>
    </source>
</evidence>
<keyword evidence="2" id="KW-1133">Transmembrane helix</keyword>
<accession>A0A3A9ZCZ0</accession>
<keyword evidence="4" id="KW-1185">Reference proteome</keyword>
<keyword evidence="2" id="KW-0812">Transmembrane</keyword>
<proteinExistence type="predicted"/>
<keyword evidence="2" id="KW-0472">Membrane</keyword>
<reference evidence="3 4" key="1">
    <citation type="journal article" date="2004" name="Syst. Appl. Microbiol.">
        <title>Cryptoendolithic actinomycetes from antarctic sandstone rock samples: Micromonospora endolithica sp. nov. and two isolates related to Micromonospora coerulea Jensen 1932.</title>
        <authorList>
            <person name="Hirsch P."/>
            <person name="Mevs U."/>
            <person name="Kroppenstedt R.M."/>
            <person name="Schumann P."/>
            <person name="Stackebrandt E."/>
        </authorList>
    </citation>
    <scope>NUCLEOTIDE SEQUENCE [LARGE SCALE GENOMIC DNA]</scope>
    <source>
        <strain evidence="3 4">JCM 12677</strain>
    </source>
</reference>
<comment type="caution">
    <text evidence="3">The sequence shown here is derived from an EMBL/GenBank/DDBJ whole genome shotgun (WGS) entry which is preliminary data.</text>
</comment>
<dbReference type="OrthoDB" id="3405970at2"/>
<dbReference type="AlphaFoldDB" id="A0A3A9ZCZ0"/>
<evidence type="ECO:0000256" key="1">
    <source>
        <dbReference type="SAM" id="MobiDB-lite"/>
    </source>
</evidence>
<feature type="compositionally biased region" description="Low complexity" evidence="1">
    <location>
        <begin position="72"/>
        <end position="117"/>
    </location>
</feature>
<name>A0A3A9ZCZ0_9ACTN</name>
<protein>
    <submittedName>
        <fullName evidence="3">Uncharacterized protein</fullName>
    </submittedName>
</protein>
<gene>
    <name evidence="3" type="ORF">D7223_15055</name>
</gene>